<dbReference type="SMART" id="SM00642">
    <property type="entry name" value="Aamy"/>
    <property type="match status" value="1"/>
</dbReference>
<organism evidence="18 19">
    <name type="scientific">Pseudorhodoferax soli</name>
    <dbReference type="NCBI Taxonomy" id="545864"/>
    <lineage>
        <taxon>Bacteria</taxon>
        <taxon>Pseudomonadati</taxon>
        <taxon>Pseudomonadota</taxon>
        <taxon>Betaproteobacteria</taxon>
        <taxon>Burkholderiales</taxon>
        <taxon>Comamonadaceae</taxon>
    </lineage>
</organism>
<dbReference type="SUPFAM" id="SSF51445">
    <property type="entry name" value="(Trans)glycosidases"/>
    <property type="match status" value="1"/>
</dbReference>
<dbReference type="InterPro" id="IPR006047">
    <property type="entry name" value="GH13_cat_dom"/>
</dbReference>
<dbReference type="SUPFAM" id="SSF81296">
    <property type="entry name" value="E set domains"/>
    <property type="match status" value="1"/>
</dbReference>
<evidence type="ECO:0000256" key="16">
    <source>
        <dbReference type="PIRSR" id="PIRSR006337-3"/>
    </source>
</evidence>
<evidence type="ECO:0000313" key="19">
    <source>
        <dbReference type="Proteomes" id="UP000252884"/>
    </source>
</evidence>
<evidence type="ECO:0000256" key="14">
    <source>
        <dbReference type="PIRNR" id="PIRNR006337"/>
    </source>
</evidence>
<dbReference type="Gene3D" id="2.60.40.10">
    <property type="entry name" value="Immunoglobulins"/>
    <property type="match status" value="1"/>
</dbReference>
<dbReference type="PANTHER" id="PTHR43651:SF11">
    <property type="entry name" value="MALTO-OLIGOSYLTREHALOSE TREHALOHYDROLASE"/>
    <property type="match status" value="1"/>
</dbReference>
<comment type="subcellular location">
    <subcellularLocation>
        <location evidence="1 15">Cytoplasm</location>
    </subcellularLocation>
</comment>
<evidence type="ECO:0000256" key="9">
    <source>
        <dbReference type="ARBA" id="ARBA00023295"/>
    </source>
</evidence>
<evidence type="ECO:0000256" key="6">
    <source>
        <dbReference type="ARBA" id="ARBA00022490"/>
    </source>
</evidence>
<evidence type="ECO:0000256" key="2">
    <source>
        <dbReference type="ARBA" id="ARBA00005199"/>
    </source>
</evidence>
<evidence type="ECO:0000256" key="3">
    <source>
        <dbReference type="ARBA" id="ARBA00008061"/>
    </source>
</evidence>
<protein>
    <recommendedName>
        <fullName evidence="5 13">Malto-oligosyltrehalose trehalohydrolase</fullName>
        <shortName evidence="14">MTHase</shortName>
        <ecNumber evidence="4 13">3.2.1.141</ecNumber>
    </recommendedName>
    <alternativeName>
        <fullName evidence="11 14">4-alpha-D-((1-&gt;4)-alpha-D-glucano)trehalose trehalohydrolase</fullName>
    </alternativeName>
    <alternativeName>
        <fullName evidence="10 14">Maltooligosyl trehalose trehalohydrolase</fullName>
    </alternativeName>
</protein>
<dbReference type="Proteomes" id="UP000252884">
    <property type="component" value="Unassembled WGS sequence"/>
</dbReference>
<dbReference type="InterPro" id="IPR017853">
    <property type="entry name" value="GH"/>
</dbReference>
<feature type="site" description="Transition state stabilizer" evidence="16">
    <location>
        <position position="386"/>
    </location>
</feature>
<dbReference type="PANTHER" id="PTHR43651">
    <property type="entry name" value="1,4-ALPHA-GLUCAN-BRANCHING ENZYME"/>
    <property type="match status" value="1"/>
</dbReference>
<dbReference type="InterPro" id="IPR014756">
    <property type="entry name" value="Ig_E-set"/>
</dbReference>
<feature type="domain" description="Glycosyl hydrolase family 13 catalytic" evidence="17">
    <location>
        <begin position="111"/>
        <end position="470"/>
    </location>
</feature>
<dbReference type="Pfam" id="PF02922">
    <property type="entry name" value="CBM_48"/>
    <property type="match status" value="1"/>
</dbReference>
<dbReference type="Gene3D" id="1.10.10.760">
    <property type="entry name" value="E-set domains of sugar-utilizing enzymes"/>
    <property type="match status" value="1"/>
</dbReference>
<keyword evidence="6" id="KW-0963">Cytoplasm</keyword>
<evidence type="ECO:0000256" key="5">
    <source>
        <dbReference type="ARBA" id="ARBA00015938"/>
    </source>
</evidence>
<dbReference type="Pfam" id="PF00128">
    <property type="entry name" value="Alpha-amylase"/>
    <property type="match status" value="1"/>
</dbReference>
<evidence type="ECO:0000256" key="11">
    <source>
        <dbReference type="ARBA" id="ARBA00033284"/>
    </source>
</evidence>
<accession>A0A368XLS3</accession>
<dbReference type="RefSeq" id="WP_114470393.1">
    <property type="nucleotide sequence ID" value="NZ_QPJK01000007.1"/>
</dbReference>
<feature type="active site" description="Proton donor" evidence="15">
    <location>
        <position position="294"/>
    </location>
</feature>
<dbReference type="PIRSF" id="PIRSF006337">
    <property type="entry name" value="Trehalose_TreZ"/>
    <property type="match status" value="1"/>
</dbReference>
<comment type="catalytic activity">
    <reaction evidence="12 14">
        <text>hydrolysis of (1-&gt;4)-alpha-D-glucosidic linkage in 4-alpha-D-[(1-&gt;4)-alpha-D-glucanosyl]n trehalose to yield trehalose and (1-&gt;4)-alpha-D-glucan.</text>
        <dbReference type="EC" id="3.2.1.141"/>
    </reaction>
</comment>
<evidence type="ECO:0000256" key="10">
    <source>
        <dbReference type="ARBA" id="ARBA00032057"/>
    </source>
</evidence>
<dbReference type="OrthoDB" id="9800174at2"/>
<comment type="caution">
    <text evidence="18">The sequence shown here is derived from an EMBL/GenBank/DDBJ whole genome shotgun (WGS) entry which is preliminary data.</text>
</comment>
<evidence type="ECO:0000256" key="8">
    <source>
        <dbReference type="ARBA" id="ARBA00023277"/>
    </source>
</evidence>
<evidence type="ECO:0000259" key="17">
    <source>
        <dbReference type="SMART" id="SM00642"/>
    </source>
</evidence>
<keyword evidence="19" id="KW-1185">Reference proteome</keyword>
<dbReference type="EC" id="3.2.1.141" evidence="4 13"/>
<dbReference type="InterPro" id="IPR012768">
    <property type="entry name" value="Trehalose_TreZ"/>
</dbReference>
<evidence type="ECO:0000256" key="4">
    <source>
        <dbReference type="ARBA" id="ARBA00012268"/>
    </source>
</evidence>
<evidence type="ECO:0000313" key="18">
    <source>
        <dbReference type="EMBL" id="RCW68890.1"/>
    </source>
</evidence>
<evidence type="ECO:0000256" key="1">
    <source>
        <dbReference type="ARBA" id="ARBA00004496"/>
    </source>
</evidence>
<dbReference type="InterPro" id="IPR004193">
    <property type="entry name" value="Glyco_hydro_13_N"/>
</dbReference>
<dbReference type="GO" id="GO:0005737">
    <property type="term" value="C:cytoplasm"/>
    <property type="evidence" value="ECO:0007669"/>
    <property type="project" value="UniProtKB-SubCell"/>
</dbReference>
<dbReference type="EMBL" id="QPJK01000007">
    <property type="protein sequence ID" value="RCW68890.1"/>
    <property type="molecule type" value="Genomic_DNA"/>
</dbReference>
<name>A0A368XLS3_9BURK</name>
<evidence type="ECO:0000256" key="12">
    <source>
        <dbReference type="ARBA" id="ARBA00034013"/>
    </source>
</evidence>
<keyword evidence="9 14" id="KW-0326">Glycosidase</keyword>
<dbReference type="CDD" id="cd02853">
    <property type="entry name" value="E_set_MTHase_like_N"/>
    <property type="match status" value="1"/>
</dbReference>
<evidence type="ECO:0000256" key="7">
    <source>
        <dbReference type="ARBA" id="ARBA00022801"/>
    </source>
</evidence>
<keyword evidence="8" id="KW-0119">Carbohydrate metabolism</keyword>
<sequence>MDFGAQVLPAGGTRFRVWAPGARQAEVLLEPGGAHAMQALADGWHEAVVPGAGAGTRYRYRFDGGTPVPDPASRFNPDDVHGASAVVDPTAYAWQDAAWRGRPWHEAVVYELHVGAFTPEGTFAAAAERLAELAALGITAIELMPLADTPGGRNWGYDGVLLFAPESSYGTPDDLRALVDRAHALGLMVLIDVVYNHFGPDGNYLHGYCPQFFNPAHQTPWGAAINYDGEHSAAVRAFFVANALYWVEEFHCDGLRLDAVHQIRDDSARPIVEEAAQALAQGPGRQRQVHVVLENERNQAQRLQPAGAATAQWNDDLHNAAHVLLTGETDGYYADYAQAPAELFGRALAEGYVYQGQVSPHLDAPRGEPSGTLPPTAFISFLQNHDQVGNRAMGERLDRLTDARRLEALYACLLLAPHIPMLFMGEEFAASTPFLFFCDFEGELAEAVRQGRRAEFQRFAAFADEAARARIPDPNAADTFAQSKLHWAERETSPHRERLALVRRLLALRHAHLVPRLAAAPHGGRALGTGGFVHVVWPLAGGARWELQANLQDEAIQAPLPAGQHIYSTHAGADLPPWAVRVTLHPA</sequence>
<evidence type="ECO:0000256" key="13">
    <source>
        <dbReference type="NCBIfam" id="TIGR02402"/>
    </source>
</evidence>
<proteinExistence type="inferred from homology"/>
<dbReference type="CDD" id="cd11325">
    <property type="entry name" value="AmyAc_GTHase"/>
    <property type="match status" value="1"/>
</dbReference>
<dbReference type="NCBIfam" id="TIGR02402">
    <property type="entry name" value="trehalose_TreZ"/>
    <property type="match status" value="1"/>
</dbReference>
<dbReference type="Gene3D" id="3.20.20.80">
    <property type="entry name" value="Glycosidases"/>
    <property type="match status" value="1"/>
</dbReference>
<dbReference type="InterPro" id="IPR044901">
    <property type="entry name" value="Trehalose_TreZ_E-set_sf"/>
</dbReference>
<dbReference type="InterPro" id="IPR013783">
    <property type="entry name" value="Ig-like_fold"/>
</dbReference>
<comment type="similarity">
    <text evidence="3 14">Belongs to the glycosyl hydrolase 13 family.</text>
</comment>
<gene>
    <name evidence="18" type="ORF">DES41_107415</name>
</gene>
<feature type="active site" description="Nucleophile" evidence="15">
    <location>
        <position position="258"/>
    </location>
</feature>
<dbReference type="GO" id="GO:0005992">
    <property type="term" value="P:trehalose biosynthetic process"/>
    <property type="evidence" value="ECO:0007669"/>
    <property type="project" value="UniProtKB-UniRule"/>
</dbReference>
<dbReference type="GO" id="GO:0033942">
    <property type="term" value="F:4-alpha-D-(1-&gt;4)-alpha-D-glucanotrehalose trehalohydrolase activity"/>
    <property type="evidence" value="ECO:0007669"/>
    <property type="project" value="UniProtKB-EC"/>
</dbReference>
<keyword evidence="7 14" id="KW-0378">Hydrolase</keyword>
<comment type="pathway">
    <text evidence="2 14">Glycan biosynthesis; trehalose biosynthesis.</text>
</comment>
<dbReference type="UniPathway" id="UPA00299"/>
<evidence type="ECO:0000256" key="15">
    <source>
        <dbReference type="PIRSR" id="PIRSR006337-1"/>
    </source>
</evidence>
<reference evidence="18 19" key="1">
    <citation type="submission" date="2018-07" db="EMBL/GenBank/DDBJ databases">
        <title>Genomic Encyclopedia of Type Strains, Phase IV (KMG-IV): sequencing the most valuable type-strain genomes for metagenomic binning, comparative biology and taxonomic classification.</title>
        <authorList>
            <person name="Goeker M."/>
        </authorList>
    </citation>
    <scope>NUCLEOTIDE SEQUENCE [LARGE SCALE GENOMIC DNA]</scope>
    <source>
        <strain evidence="18 19">DSM 21634</strain>
    </source>
</reference>
<dbReference type="AlphaFoldDB" id="A0A368XLS3"/>